<dbReference type="InterPro" id="IPR033899">
    <property type="entry name" value="CXC_Chemokine_domain"/>
</dbReference>
<keyword evidence="7" id="KW-1185">Reference proteome</keyword>
<evidence type="ECO:0000256" key="1">
    <source>
        <dbReference type="ARBA" id="ARBA00004613"/>
    </source>
</evidence>
<evidence type="ECO:0000256" key="4">
    <source>
        <dbReference type="ARBA" id="ARBA00022525"/>
    </source>
</evidence>
<dbReference type="PANTHER" id="PTHR12015">
    <property type="entry name" value="SMALL INDUCIBLE CYTOKINE A"/>
    <property type="match status" value="1"/>
</dbReference>
<evidence type="ECO:0000313" key="7">
    <source>
        <dbReference type="Proteomes" id="UP000504632"/>
    </source>
</evidence>
<dbReference type="GO" id="GO:0006952">
    <property type="term" value="P:defense response"/>
    <property type="evidence" value="ECO:0007669"/>
    <property type="project" value="InterPro"/>
</dbReference>
<dbReference type="InterPro" id="IPR039809">
    <property type="entry name" value="Chemokine_b/g/d"/>
</dbReference>
<feature type="domain" description="Chemokine interleukin-8-like" evidence="6">
    <location>
        <begin position="7"/>
        <end position="68"/>
    </location>
</feature>
<dbReference type="InterPro" id="IPR036048">
    <property type="entry name" value="Interleukin_8-like_sf"/>
</dbReference>
<protein>
    <submittedName>
        <fullName evidence="8">Interleukin-8</fullName>
    </submittedName>
</protein>
<evidence type="ECO:0000256" key="3">
    <source>
        <dbReference type="ARBA" id="ARBA00022514"/>
    </source>
</evidence>
<dbReference type="RefSeq" id="XP_030622215.1">
    <property type="nucleotide sequence ID" value="XM_030766355.1"/>
</dbReference>
<dbReference type="SUPFAM" id="SSF54117">
    <property type="entry name" value="Interleukin 8-like chemokines"/>
    <property type="match status" value="1"/>
</dbReference>
<dbReference type="FunFam" id="2.40.50.40:FF:000004">
    <property type="entry name" value="C-X-C motif chemokine"/>
    <property type="match status" value="1"/>
</dbReference>
<evidence type="ECO:0000259" key="6">
    <source>
        <dbReference type="SMART" id="SM00199"/>
    </source>
</evidence>
<dbReference type="CDD" id="cd00273">
    <property type="entry name" value="Chemokine_CXC"/>
    <property type="match status" value="1"/>
</dbReference>
<organism evidence="7 8">
    <name type="scientific">Chanos chanos</name>
    <name type="common">Milkfish</name>
    <name type="synonym">Mugil chanos</name>
    <dbReference type="NCBI Taxonomy" id="29144"/>
    <lineage>
        <taxon>Eukaryota</taxon>
        <taxon>Metazoa</taxon>
        <taxon>Chordata</taxon>
        <taxon>Craniata</taxon>
        <taxon>Vertebrata</taxon>
        <taxon>Euteleostomi</taxon>
        <taxon>Actinopterygii</taxon>
        <taxon>Neopterygii</taxon>
        <taxon>Teleostei</taxon>
        <taxon>Ostariophysi</taxon>
        <taxon>Gonorynchiformes</taxon>
        <taxon>Chanidae</taxon>
        <taxon>Chanos</taxon>
    </lineage>
</organism>
<dbReference type="GO" id="GO:0042056">
    <property type="term" value="F:chemoattractant activity"/>
    <property type="evidence" value="ECO:0007669"/>
    <property type="project" value="UniProtKB-ARBA"/>
</dbReference>
<comment type="similarity">
    <text evidence="2">Belongs to the intercrine alpha (chemokine CxC) family.</text>
</comment>
<dbReference type="Gene3D" id="2.40.50.40">
    <property type="match status" value="1"/>
</dbReference>
<comment type="function">
    <text evidence="5">Ligand for cxcr3.2. Chemotactic for macrophages.</text>
</comment>
<dbReference type="PANTHER" id="PTHR12015:SF198">
    <property type="entry name" value="PLATELET BASIC PROTEIN"/>
    <property type="match status" value="1"/>
</dbReference>
<dbReference type="Proteomes" id="UP000504632">
    <property type="component" value="Chromosome 1"/>
</dbReference>
<gene>
    <name evidence="8" type="primary">cxcl13</name>
</gene>
<dbReference type="AlphaFoldDB" id="A0A6J2UP44"/>
<dbReference type="GO" id="GO:0008009">
    <property type="term" value="F:chemokine activity"/>
    <property type="evidence" value="ECO:0007669"/>
    <property type="project" value="InterPro"/>
</dbReference>
<sequence>MDGFAFGHKCRCVRTTSSFIHPRQYKKIEILPVGANCRRTEILILKKNNNTVCVNPDAKWVKKVINRFVNRSENTQGTARTVTLSGWP</sequence>
<dbReference type="OrthoDB" id="9948647at2759"/>
<dbReference type="GeneID" id="115805688"/>
<evidence type="ECO:0000256" key="2">
    <source>
        <dbReference type="ARBA" id="ARBA00010665"/>
    </source>
</evidence>
<name>A0A6J2UP44_CHACN</name>
<dbReference type="CTD" id="10563"/>
<dbReference type="InterPro" id="IPR001811">
    <property type="entry name" value="Chemokine_IL8-like_dom"/>
</dbReference>
<dbReference type="Pfam" id="PF00048">
    <property type="entry name" value="IL8"/>
    <property type="match status" value="1"/>
</dbReference>
<proteinExistence type="inferred from homology"/>
<dbReference type="InParanoid" id="A0A6J2UP44"/>
<accession>A0A6J2UP44</accession>
<dbReference type="PRINTS" id="PR00437">
    <property type="entry name" value="SMALLCYTKCXC"/>
</dbReference>
<comment type="subcellular location">
    <subcellularLocation>
        <location evidence="1">Secreted</location>
    </subcellularLocation>
</comment>
<dbReference type="GO" id="GO:0006955">
    <property type="term" value="P:immune response"/>
    <property type="evidence" value="ECO:0007669"/>
    <property type="project" value="InterPro"/>
</dbReference>
<dbReference type="GO" id="GO:0005615">
    <property type="term" value="C:extracellular space"/>
    <property type="evidence" value="ECO:0007669"/>
    <property type="project" value="UniProtKB-KW"/>
</dbReference>
<dbReference type="SMART" id="SM00199">
    <property type="entry name" value="SCY"/>
    <property type="match status" value="1"/>
</dbReference>
<evidence type="ECO:0000256" key="5">
    <source>
        <dbReference type="ARBA" id="ARBA00054901"/>
    </source>
</evidence>
<reference evidence="8" key="1">
    <citation type="submission" date="2025-08" db="UniProtKB">
        <authorList>
            <consortium name="RefSeq"/>
        </authorList>
    </citation>
    <scope>IDENTIFICATION</scope>
</reference>
<dbReference type="InterPro" id="IPR001089">
    <property type="entry name" value="Chemokine_CXC"/>
</dbReference>
<keyword evidence="4" id="KW-0964">Secreted</keyword>
<evidence type="ECO:0000313" key="8">
    <source>
        <dbReference type="RefSeq" id="XP_030622215.1"/>
    </source>
</evidence>
<keyword evidence="3" id="KW-0202">Cytokine</keyword>